<feature type="domain" description="Transketolase-like pyrimidine-binding" evidence="6">
    <location>
        <begin position="30"/>
        <end position="206"/>
    </location>
</feature>
<name>Q1EGE3_NYCOV</name>
<dbReference type="InterPro" id="IPR033248">
    <property type="entry name" value="Transketolase_C"/>
</dbReference>
<dbReference type="SMART" id="SM00861">
    <property type="entry name" value="Transket_pyr"/>
    <property type="match status" value="1"/>
</dbReference>
<dbReference type="EC" id="1.2.4.1" evidence="5"/>
<dbReference type="PANTHER" id="PTHR11624">
    <property type="entry name" value="DEHYDROGENASE RELATED"/>
    <property type="match status" value="1"/>
</dbReference>
<comment type="function">
    <text evidence="5">The pyruvate dehydrogenase complex catalyzes the overall conversion of pyruvate to acetyl-CoA and CO2.</text>
</comment>
<dbReference type="AlphaFoldDB" id="Q1EGE3"/>
<evidence type="ECO:0000256" key="3">
    <source>
        <dbReference type="ARBA" id="ARBA00023052"/>
    </source>
</evidence>
<keyword evidence="3 5" id="KW-0786">Thiamine pyrophosphate</keyword>
<dbReference type="CDD" id="cd07036">
    <property type="entry name" value="TPP_PYR_E1-PDHc-beta_like"/>
    <property type="match status" value="1"/>
</dbReference>
<dbReference type="Pfam" id="PF02780">
    <property type="entry name" value="Transketolase_C"/>
    <property type="match status" value="1"/>
</dbReference>
<organism evidence="7">
    <name type="scientific">Nyctotherus ovalis</name>
    <name type="common">Ciliate protozoan</name>
    <dbReference type="NCBI Taxonomy" id="70075"/>
    <lineage>
        <taxon>Eukaryota</taxon>
        <taxon>Sar</taxon>
        <taxon>Alveolata</taxon>
        <taxon>Ciliophora</taxon>
        <taxon>Intramacronucleata</taxon>
        <taxon>Armophorea</taxon>
        <taxon>Clevelandellida</taxon>
        <taxon>Nyctotheridae</taxon>
        <taxon>Nyctotherus</taxon>
    </lineage>
</organism>
<dbReference type="NCBIfam" id="NF006667">
    <property type="entry name" value="PRK09212.1"/>
    <property type="match status" value="1"/>
</dbReference>
<proteinExistence type="predicted"/>
<dbReference type="Pfam" id="PF02779">
    <property type="entry name" value="Transket_pyr"/>
    <property type="match status" value="1"/>
</dbReference>
<dbReference type="FunFam" id="3.40.50.920:FF:000001">
    <property type="entry name" value="Pyruvate dehydrogenase E1 beta subunit"/>
    <property type="match status" value="1"/>
</dbReference>
<dbReference type="InterPro" id="IPR027110">
    <property type="entry name" value="PDHB_mito-type"/>
</dbReference>
<evidence type="ECO:0000256" key="4">
    <source>
        <dbReference type="ARBA" id="ARBA00023317"/>
    </source>
</evidence>
<dbReference type="GO" id="GO:0004739">
    <property type="term" value="F:pyruvate dehydrogenase (acetyl-transferring) activity"/>
    <property type="evidence" value="ECO:0007669"/>
    <property type="project" value="UniProtKB-UniRule"/>
</dbReference>
<dbReference type="FunFam" id="3.40.50.970:FF:000001">
    <property type="entry name" value="Pyruvate dehydrogenase E1 beta subunit"/>
    <property type="match status" value="1"/>
</dbReference>
<dbReference type="Gene3D" id="3.40.50.970">
    <property type="match status" value="1"/>
</dbReference>
<keyword evidence="2 5" id="KW-0560">Oxidoreductase</keyword>
<dbReference type="SUPFAM" id="SSF52518">
    <property type="entry name" value="Thiamin diphosphate-binding fold (THDP-binding)"/>
    <property type="match status" value="1"/>
</dbReference>
<evidence type="ECO:0000256" key="2">
    <source>
        <dbReference type="ARBA" id="ARBA00023002"/>
    </source>
</evidence>
<sequence>MLRSILKGTLRAALPSSRFFHAASAQTVTMTVREAINSAMEDEIRRDPKVFLIGEEVAQFDGSYKVSKGLWKKFGSDRIWDTPICESGFSGIGVGAAMYGLKPIVEFMTWNFAMQAIDQLVNSCAKACYMTAGDLNHCPIVFRGLNGPTAGAGAQHSQCFAAWYGSVPGLKVVSPWNCEDARGLLKSSIRDKNPVIFLESELMYSVPFEFDKSIMDPEFTLPIGKAKIERPGKDVTIVSYSKMVGVSLEAAKLLADQHKIDAEVINLRTIRPMDRKAIVDSVKKTNHIVSVEDGWPQSGIGSEISALMMEEAFDYLDSPHERITGADVPMPYSLPLEKAAMPQPHNVVNGVLKVLNKKK</sequence>
<gene>
    <name evidence="7" type="primary">E1b</name>
</gene>
<dbReference type="GO" id="GO:0006086">
    <property type="term" value="P:pyruvate decarboxylation to acetyl-CoA"/>
    <property type="evidence" value="ECO:0007669"/>
    <property type="project" value="InterPro"/>
</dbReference>
<evidence type="ECO:0000313" key="7">
    <source>
        <dbReference type="EMBL" id="AAV32679.1"/>
    </source>
</evidence>
<dbReference type="InterPro" id="IPR005475">
    <property type="entry name" value="Transketolase-like_Pyr-bd"/>
</dbReference>
<reference evidence="7" key="1">
    <citation type="submission" date="2004-05" db="EMBL/GenBank/DDBJ databases">
        <title>A mitochondrial pyruvate dehydrogenase from the hydrogenosomes of the anaerobic ciliate Nyctotherus ovalis.</title>
        <authorList>
            <person name="Boxma B."/>
            <person name="van Hellemond J."/>
            <person name="van Alen T."/>
            <person name="Ricard G."/>
            <person name="Cremers G."/>
            <person name="Huynen M."/>
            <person name="Tielens A."/>
            <person name="Hackstein J."/>
        </authorList>
    </citation>
    <scope>NUCLEOTIDE SEQUENCE</scope>
</reference>
<dbReference type="NCBIfam" id="NF008854">
    <property type="entry name" value="PRK11892.1"/>
    <property type="match status" value="1"/>
</dbReference>
<keyword evidence="4 5" id="KW-0670">Pyruvate</keyword>
<comment type="catalytic activity">
    <reaction evidence="5">
        <text>N(6)-[(R)-lipoyl]-L-lysyl-[protein] + pyruvate + H(+) = N(6)-[(R)-S(8)-acetyldihydrolipoyl]-L-lysyl-[protein] + CO2</text>
        <dbReference type="Rhea" id="RHEA:19189"/>
        <dbReference type="Rhea" id="RHEA-COMP:10474"/>
        <dbReference type="Rhea" id="RHEA-COMP:10478"/>
        <dbReference type="ChEBI" id="CHEBI:15361"/>
        <dbReference type="ChEBI" id="CHEBI:15378"/>
        <dbReference type="ChEBI" id="CHEBI:16526"/>
        <dbReference type="ChEBI" id="CHEBI:83099"/>
        <dbReference type="ChEBI" id="CHEBI:83111"/>
        <dbReference type="EC" id="1.2.4.1"/>
    </reaction>
</comment>
<dbReference type="SUPFAM" id="SSF52922">
    <property type="entry name" value="TK C-terminal domain-like"/>
    <property type="match status" value="1"/>
</dbReference>
<evidence type="ECO:0000256" key="5">
    <source>
        <dbReference type="RuleBase" id="RU364074"/>
    </source>
</evidence>
<dbReference type="PANTHER" id="PTHR11624:SF96">
    <property type="entry name" value="PYRUVATE DEHYDROGENASE E1 COMPONENT SUBUNIT BETA, MITOCHONDRIAL"/>
    <property type="match status" value="1"/>
</dbReference>
<accession>Q1EGE3</accession>
<evidence type="ECO:0000259" key="6">
    <source>
        <dbReference type="SMART" id="SM00861"/>
    </source>
</evidence>
<protein>
    <recommendedName>
        <fullName evidence="5">Pyruvate dehydrogenase E1 component subunit beta</fullName>
        <ecNumber evidence="5">1.2.4.1</ecNumber>
    </recommendedName>
</protein>
<dbReference type="Gene3D" id="3.40.50.920">
    <property type="match status" value="1"/>
</dbReference>
<comment type="cofactor">
    <cofactor evidence="1 5">
        <name>thiamine diphosphate</name>
        <dbReference type="ChEBI" id="CHEBI:58937"/>
    </cofactor>
</comment>
<dbReference type="InterPro" id="IPR029061">
    <property type="entry name" value="THDP-binding"/>
</dbReference>
<dbReference type="EMBL" id="AY628686">
    <property type="protein sequence ID" value="AAV32679.1"/>
    <property type="molecule type" value="Genomic_DNA"/>
</dbReference>
<evidence type="ECO:0000256" key="1">
    <source>
        <dbReference type="ARBA" id="ARBA00001964"/>
    </source>
</evidence>
<dbReference type="InterPro" id="IPR009014">
    <property type="entry name" value="Transketo_C/PFOR_II"/>
</dbReference>